<dbReference type="AlphaFoldDB" id="A0A6A7BER5"/>
<name>A0A6A7BER5_9PLEO</name>
<dbReference type="EMBL" id="MU006297">
    <property type="protein sequence ID" value="KAF2852879.1"/>
    <property type="molecule type" value="Genomic_DNA"/>
</dbReference>
<gene>
    <name evidence="2" type="ORF">T440DRAFT_22080</name>
</gene>
<sequence>MHFTIGSFVLYRQSGSTLPLWPALLCPDDFAPQECLNTDPRTHVHLILIVGDKLTFRWALRSEIHHYDPFIPFSDEETVGNTPGLGEAYAMSNTAIEDGLGLEHWRRRIRNEVLASSSDSEVFYAEPCSDSSVGFDDTDMQMAIERSRLDFERVSKPKLLTPSPTPPKALKGASKVFITVDSDSDNDDDNDVRRQPSRTLYRPAFSTLRRPATPTRKDPRKPARDVPFKPSSSLEGFLGPRSQSSLTVPAVPESCQALLFAPKVFADGLNLKRLSKASNAPRSDIVVGDIEASKTHVRVRVGQDQEQHLLVKARVWDRPYFREANAGIMYFSMDDDDMFELKHPGLANVVPDDFAYIAEYLESDQFGHVNPQGVDQENEAFSQIVAAWTVAEQLGMTDLMDHIIDKLERLAPWDLWHVMLFACTVYGSSGLLLPVQDRIKEVLARNIAENYFVFIEDDHLSVDFIQRLKDLPELDRDVTVERAAILDGRLRQDLDRADGRR</sequence>
<organism evidence="2 3">
    <name type="scientific">Plenodomus tracheiphilus IPT5</name>
    <dbReference type="NCBI Taxonomy" id="1408161"/>
    <lineage>
        <taxon>Eukaryota</taxon>
        <taxon>Fungi</taxon>
        <taxon>Dikarya</taxon>
        <taxon>Ascomycota</taxon>
        <taxon>Pezizomycotina</taxon>
        <taxon>Dothideomycetes</taxon>
        <taxon>Pleosporomycetidae</taxon>
        <taxon>Pleosporales</taxon>
        <taxon>Pleosporineae</taxon>
        <taxon>Leptosphaeriaceae</taxon>
        <taxon>Plenodomus</taxon>
    </lineage>
</organism>
<accession>A0A6A7BER5</accession>
<dbReference type="Proteomes" id="UP000799423">
    <property type="component" value="Unassembled WGS sequence"/>
</dbReference>
<feature type="region of interest" description="Disordered" evidence="1">
    <location>
        <begin position="180"/>
        <end position="246"/>
    </location>
</feature>
<proteinExistence type="predicted"/>
<dbReference type="OrthoDB" id="3767798at2759"/>
<evidence type="ECO:0000256" key="1">
    <source>
        <dbReference type="SAM" id="MobiDB-lite"/>
    </source>
</evidence>
<reference evidence="2" key="1">
    <citation type="submission" date="2020-01" db="EMBL/GenBank/DDBJ databases">
        <authorList>
            <consortium name="DOE Joint Genome Institute"/>
            <person name="Haridas S."/>
            <person name="Albert R."/>
            <person name="Binder M."/>
            <person name="Bloem J."/>
            <person name="Labutti K."/>
            <person name="Salamov A."/>
            <person name="Andreopoulos B."/>
            <person name="Baker S.E."/>
            <person name="Barry K."/>
            <person name="Bills G."/>
            <person name="Bluhm B.H."/>
            <person name="Cannon C."/>
            <person name="Castanera R."/>
            <person name="Culley D.E."/>
            <person name="Daum C."/>
            <person name="Ezra D."/>
            <person name="Gonzalez J.B."/>
            <person name="Henrissat B."/>
            <person name="Kuo A."/>
            <person name="Liang C."/>
            <person name="Lipzen A."/>
            <person name="Lutzoni F."/>
            <person name="Magnuson J."/>
            <person name="Mondo S."/>
            <person name="Nolan M."/>
            <person name="Ohm R."/>
            <person name="Pangilinan J."/>
            <person name="Park H.-J."/>
            <person name="Ramirez L."/>
            <person name="Alfaro M."/>
            <person name="Sun H."/>
            <person name="Tritt A."/>
            <person name="Yoshinaga Y."/>
            <person name="Zwiers L.-H."/>
            <person name="Turgeon B.G."/>
            <person name="Goodwin S.B."/>
            <person name="Spatafora J.W."/>
            <person name="Crous P.W."/>
            <person name="Grigoriev I.V."/>
        </authorList>
    </citation>
    <scope>NUCLEOTIDE SEQUENCE</scope>
    <source>
        <strain evidence="2">IPT5</strain>
    </source>
</reference>
<feature type="compositionally biased region" description="Basic and acidic residues" evidence="1">
    <location>
        <begin position="215"/>
        <end position="227"/>
    </location>
</feature>
<evidence type="ECO:0000313" key="3">
    <source>
        <dbReference type="Proteomes" id="UP000799423"/>
    </source>
</evidence>
<evidence type="ECO:0000313" key="2">
    <source>
        <dbReference type="EMBL" id="KAF2852879.1"/>
    </source>
</evidence>
<keyword evidence="3" id="KW-1185">Reference proteome</keyword>
<protein>
    <submittedName>
        <fullName evidence="2">Uncharacterized protein</fullName>
    </submittedName>
</protein>